<dbReference type="SMART" id="SM00304">
    <property type="entry name" value="HAMP"/>
    <property type="match status" value="1"/>
</dbReference>
<dbReference type="PROSITE" id="PS50885">
    <property type="entry name" value="HAMP"/>
    <property type="match status" value="1"/>
</dbReference>
<evidence type="ECO:0000256" key="3">
    <source>
        <dbReference type="ARBA" id="ARBA00022500"/>
    </source>
</evidence>
<feature type="domain" description="HAMP" evidence="9">
    <location>
        <begin position="307"/>
        <end position="359"/>
    </location>
</feature>
<evidence type="ECO:0000256" key="1">
    <source>
        <dbReference type="ARBA" id="ARBA00004370"/>
    </source>
</evidence>
<evidence type="ECO:0000259" key="8">
    <source>
        <dbReference type="PROSITE" id="PS50111"/>
    </source>
</evidence>
<keyword evidence="2" id="KW-0488">Methylation</keyword>
<reference evidence="10 11" key="2">
    <citation type="submission" date="2020-06" db="EMBL/GenBank/DDBJ databases">
        <title>Polyphasic characterization of a Rahnella strain isolated from tree sap.</title>
        <authorList>
            <person name="Kim I.S."/>
        </authorList>
    </citation>
    <scope>NUCLEOTIDE SEQUENCE [LARGE SCALE GENOMIC DNA]</scope>
    <source>
        <strain evidence="10 11">SAP-1</strain>
    </source>
</reference>
<dbReference type="GO" id="GO:0007165">
    <property type="term" value="P:signal transduction"/>
    <property type="evidence" value="ECO:0007669"/>
    <property type="project" value="UniProtKB-KW"/>
</dbReference>
<keyword evidence="4 6" id="KW-0807">Transducer</keyword>
<dbReference type="FunFam" id="1.10.287.950:FF:000001">
    <property type="entry name" value="Methyl-accepting chemotaxis sensory transducer"/>
    <property type="match status" value="1"/>
</dbReference>
<keyword evidence="11" id="KW-1185">Reference proteome</keyword>
<dbReference type="Proteomes" id="UP000585363">
    <property type="component" value="Unassembled WGS sequence"/>
</dbReference>
<reference evidence="10 11" key="1">
    <citation type="submission" date="2020-01" db="EMBL/GenBank/DDBJ databases">
        <authorList>
            <person name="Lee S.D."/>
        </authorList>
    </citation>
    <scope>NUCLEOTIDE SEQUENCE [LARGE SCALE GENOMIC DNA]</scope>
    <source>
        <strain evidence="10 11">SAP-1</strain>
    </source>
</reference>
<comment type="subcellular location">
    <subcellularLocation>
        <location evidence="1">Membrane</location>
    </subcellularLocation>
</comment>
<dbReference type="PANTHER" id="PTHR43531">
    <property type="entry name" value="PROTEIN ICFG"/>
    <property type="match status" value="1"/>
</dbReference>
<dbReference type="SUPFAM" id="SSF58104">
    <property type="entry name" value="Methyl-accepting chemotaxis protein (MCP) signaling domain"/>
    <property type="match status" value="1"/>
</dbReference>
<comment type="similarity">
    <text evidence="5">Belongs to the methyl-accepting chemotaxis (MCP) protein family.</text>
</comment>
<accession>A0A848MLN1</accession>
<dbReference type="InterPro" id="IPR003660">
    <property type="entry name" value="HAMP_dom"/>
</dbReference>
<evidence type="ECO:0000256" key="5">
    <source>
        <dbReference type="ARBA" id="ARBA00029447"/>
    </source>
</evidence>
<dbReference type="AlphaFoldDB" id="A0A848MLN1"/>
<keyword evidence="7" id="KW-0812">Transmembrane</keyword>
<dbReference type="Pfam" id="PF00015">
    <property type="entry name" value="MCPsignal"/>
    <property type="match status" value="1"/>
</dbReference>
<protein>
    <submittedName>
        <fullName evidence="10">HAMP domain-containing protein</fullName>
    </submittedName>
</protein>
<evidence type="ECO:0000259" key="9">
    <source>
        <dbReference type="PROSITE" id="PS50885"/>
    </source>
</evidence>
<dbReference type="SMART" id="SM01358">
    <property type="entry name" value="HBM"/>
    <property type="match status" value="1"/>
</dbReference>
<dbReference type="InterPro" id="IPR032255">
    <property type="entry name" value="HBM"/>
</dbReference>
<sequence>MILNGLTLRNYSIGKKLFFGFFVLIIITSAVSLYSIYSLKIIRDQATQTALTNKVGNLLDAARRNRLVYLYTGNEQAIKANGDALEEIQSLVHQGDKLAWQGDAGKYFTTLKEKLVIYKQLRDIFHATSLHSNALAELISQDEGRSQLATLQNKSEEPALDSDAREKLLDISLSFFQLNEAGNTLRTQHSDAAFASFQQFYQNVEKRYTTTFPQLSDPGKALLAPVWDYFQKFNGRAKDYFSATVESQKAADAMGAGADALNNTMSELDKAQEDNNSSTIIATIILISVLTVISIVVGLMAAWYITRQITRPINENLALAECITRGDLTSEITSDSNDELGQLTQTMGIMNGKLCEMITGIRESVSHLATASAQIAAGNVDLASRTEQQSAAVVETASSMEELTSTVRLNAENALQASKLATSATHDARKGGDIINEVVLTMSGISESSNKITDIISVINGIAFQTNILALNAAVEAARAGEQGRGFAVVAGEVRTLAQRSATAAKEIASLINESVARVAKGTSLVNRAGEGMVDIVNSVTHVSLIIDEISTSSNEQSQGIEQIGKAMTEMDSTTQQNATLVQESSAAAISLEQQAKKLSDMVDIFKVKTQYHNQAAPGQVLLVDKKSHATQLTRENKMPNEEWTSF</sequence>
<dbReference type="RefSeq" id="WP_169403841.1">
    <property type="nucleotide sequence ID" value="NZ_JAADJU010000007.1"/>
</dbReference>
<feature type="transmembrane region" description="Helical" evidence="7">
    <location>
        <begin position="280"/>
        <end position="305"/>
    </location>
</feature>
<dbReference type="GO" id="GO:0004888">
    <property type="term" value="F:transmembrane signaling receptor activity"/>
    <property type="evidence" value="ECO:0007669"/>
    <property type="project" value="InterPro"/>
</dbReference>
<organism evidence="10 11">
    <name type="scientific">Rouxiella aceris</name>
    <dbReference type="NCBI Taxonomy" id="2703884"/>
    <lineage>
        <taxon>Bacteria</taxon>
        <taxon>Pseudomonadati</taxon>
        <taxon>Pseudomonadota</taxon>
        <taxon>Gammaproteobacteria</taxon>
        <taxon>Enterobacterales</taxon>
        <taxon>Yersiniaceae</taxon>
        <taxon>Rouxiella</taxon>
    </lineage>
</organism>
<keyword evidence="7" id="KW-1133">Transmembrane helix</keyword>
<feature type="transmembrane region" description="Helical" evidence="7">
    <location>
        <begin position="17"/>
        <end position="37"/>
    </location>
</feature>
<evidence type="ECO:0000256" key="7">
    <source>
        <dbReference type="SAM" id="Phobius"/>
    </source>
</evidence>
<dbReference type="InterPro" id="IPR004089">
    <property type="entry name" value="MCPsignal_dom"/>
</dbReference>
<dbReference type="GO" id="GO:0006935">
    <property type="term" value="P:chemotaxis"/>
    <property type="evidence" value="ECO:0007669"/>
    <property type="project" value="UniProtKB-KW"/>
</dbReference>
<evidence type="ECO:0000256" key="2">
    <source>
        <dbReference type="ARBA" id="ARBA00022481"/>
    </source>
</evidence>
<keyword evidence="3" id="KW-0145">Chemotaxis</keyword>
<dbReference type="InterPro" id="IPR004090">
    <property type="entry name" value="Chemotax_Me-accpt_rcpt"/>
</dbReference>
<dbReference type="CDD" id="cd11386">
    <property type="entry name" value="MCP_signal"/>
    <property type="match status" value="1"/>
</dbReference>
<dbReference type="PROSITE" id="PS50111">
    <property type="entry name" value="CHEMOTAXIS_TRANSDUC_2"/>
    <property type="match status" value="1"/>
</dbReference>
<dbReference type="Gene3D" id="1.10.287.950">
    <property type="entry name" value="Methyl-accepting chemotaxis protein"/>
    <property type="match status" value="1"/>
</dbReference>
<gene>
    <name evidence="10" type="ORF">GW590_14885</name>
</gene>
<dbReference type="PANTHER" id="PTHR43531:SF14">
    <property type="entry name" value="METHYL-ACCEPTING CHEMOTAXIS PROTEIN I-RELATED"/>
    <property type="match status" value="1"/>
</dbReference>
<evidence type="ECO:0000256" key="6">
    <source>
        <dbReference type="PROSITE-ProRule" id="PRU00284"/>
    </source>
</evidence>
<keyword evidence="7" id="KW-0472">Membrane</keyword>
<name>A0A848MLN1_9GAMM</name>
<feature type="domain" description="Methyl-accepting transducer" evidence="8">
    <location>
        <begin position="364"/>
        <end position="593"/>
    </location>
</feature>
<dbReference type="Pfam" id="PF00672">
    <property type="entry name" value="HAMP"/>
    <property type="match status" value="1"/>
</dbReference>
<dbReference type="SMART" id="SM00283">
    <property type="entry name" value="MA"/>
    <property type="match status" value="1"/>
</dbReference>
<dbReference type="EMBL" id="JAADJU010000007">
    <property type="protein sequence ID" value="NMP28146.1"/>
    <property type="molecule type" value="Genomic_DNA"/>
</dbReference>
<dbReference type="PRINTS" id="PR00260">
    <property type="entry name" value="CHEMTRNSDUCR"/>
</dbReference>
<dbReference type="InterPro" id="IPR051310">
    <property type="entry name" value="MCP_chemotaxis"/>
</dbReference>
<evidence type="ECO:0000313" key="11">
    <source>
        <dbReference type="Proteomes" id="UP000585363"/>
    </source>
</evidence>
<dbReference type="GO" id="GO:0005886">
    <property type="term" value="C:plasma membrane"/>
    <property type="evidence" value="ECO:0007669"/>
    <property type="project" value="TreeGrafter"/>
</dbReference>
<evidence type="ECO:0000256" key="4">
    <source>
        <dbReference type="ARBA" id="ARBA00023224"/>
    </source>
</evidence>
<evidence type="ECO:0000313" key="10">
    <source>
        <dbReference type="EMBL" id="NMP28146.1"/>
    </source>
</evidence>
<dbReference type="CDD" id="cd06225">
    <property type="entry name" value="HAMP"/>
    <property type="match status" value="1"/>
</dbReference>
<comment type="caution">
    <text evidence="10">The sequence shown here is derived from an EMBL/GenBank/DDBJ whole genome shotgun (WGS) entry which is preliminary data.</text>
</comment>
<proteinExistence type="inferred from homology"/>